<dbReference type="GO" id="GO:0005783">
    <property type="term" value="C:endoplasmic reticulum"/>
    <property type="evidence" value="ECO:0007669"/>
    <property type="project" value="UniProtKB-SubCell"/>
</dbReference>
<dbReference type="AlphaFoldDB" id="A0AAR5PIG9"/>
<evidence type="ECO:0000313" key="8">
    <source>
        <dbReference type="Proteomes" id="UP000019118"/>
    </source>
</evidence>
<dbReference type="Proteomes" id="UP000019118">
    <property type="component" value="Unassembled WGS sequence"/>
</dbReference>
<name>A0AAR5PIG9_DENPD</name>
<evidence type="ECO:0000313" key="7">
    <source>
        <dbReference type="EnsemblMetazoa" id="XP_019760839.1"/>
    </source>
</evidence>
<dbReference type="FunFam" id="1.25.10.10:FF:000369">
    <property type="entry name" value="Vimar"/>
    <property type="match status" value="1"/>
</dbReference>
<dbReference type="PANTHER" id="PTHR10957">
    <property type="entry name" value="RAP1 GTPASE-GDP DISSOCIATION STIMULATOR 1"/>
    <property type="match status" value="1"/>
</dbReference>
<protein>
    <recommendedName>
        <fullName evidence="9">Rap1 GTPase-GDP dissociation stimulator 1-B</fullName>
    </recommendedName>
</protein>
<dbReference type="CTD" id="35609"/>
<organism evidence="7 8">
    <name type="scientific">Dendroctonus ponderosae</name>
    <name type="common">Mountain pine beetle</name>
    <dbReference type="NCBI Taxonomy" id="77166"/>
    <lineage>
        <taxon>Eukaryota</taxon>
        <taxon>Metazoa</taxon>
        <taxon>Ecdysozoa</taxon>
        <taxon>Arthropoda</taxon>
        <taxon>Hexapoda</taxon>
        <taxon>Insecta</taxon>
        <taxon>Pterygota</taxon>
        <taxon>Neoptera</taxon>
        <taxon>Endopterygota</taxon>
        <taxon>Coleoptera</taxon>
        <taxon>Polyphaga</taxon>
        <taxon>Cucujiformia</taxon>
        <taxon>Curculionidae</taxon>
        <taxon>Scolytinae</taxon>
        <taxon>Dendroctonus</taxon>
    </lineage>
</organism>
<comment type="subcellular location">
    <subcellularLocation>
        <location evidence="3">Cytoplasm</location>
        <location evidence="3">Cytosol</location>
    </subcellularLocation>
    <subcellularLocation>
        <location evidence="2">Endoplasmic reticulum</location>
    </subcellularLocation>
    <subcellularLocation>
        <location evidence="1">Mitochondrion</location>
    </subcellularLocation>
</comment>
<proteinExistence type="predicted"/>
<evidence type="ECO:0000256" key="5">
    <source>
        <dbReference type="ARBA" id="ARBA00022824"/>
    </source>
</evidence>
<evidence type="ECO:0000256" key="4">
    <source>
        <dbReference type="ARBA" id="ARBA00022490"/>
    </source>
</evidence>
<evidence type="ECO:0000256" key="6">
    <source>
        <dbReference type="ARBA" id="ARBA00023128"/>
    </source>
</evidence>
<evidence type="ECO:0008006" key="9">
    <source>
        <dbReference type="Google" id="ProtNLM"/>
    </source>
</evidence>
<evidence type="ECO:0000256" key="1">
    <source>
        <dbReference type="ARBA" id="ARBA00004173"/>
    </source>
</evidence>
<dbReference type="EnsemblMetazoa" id="XM_019905280.1">
    <property type="protein sequence ID" value="XP_019760839.1"/>
    <property type="gene ID" value="LOC109538178"/>
</dbReference>
<reference evidence="8" key="1">
    <citation type="journal article" date="2013" name="Genome Biol.">
        <title>Draft genome of the mountain pine beetle, Dendroctonus ponderosae Hopkins, a major forest pest.</title>
        <authorList>
            <person name="Keeling C.I."/>
            <person name="Yuen M.M."/>
            <person name="Liao N.Y."/>
            <person name="Docking T.R."/>
            <person name="Chan S.K."/>
            <person name="Taylor G.A."/>
            <person name="Palmquist D.L."/>
            <person name="Jackman S.D."/>
            <person name="Nguyen A."/>
            <person name="Li M."/>
            <person name="Henderson H."/>
            <person name="Janes J.K."/>
            <person name="Zhao Y."/>
            <person name="Pandoh P."/>
            <person name="Moore R."/>
            <person name="Sperling F.A."/>
            <person name="Huber D.P."/>
            <person name="Birol I."/>
            <person name="Jones S.J."/>
            <person name="Bohlmann J."/>
        </authorList>
    </citation>
    <scope>NUCLEOTIDE SEQUENCE</scope>
</reference>
<accession>A0AAR5PIG9</accession>
<dbReference type="GO" id="GO:0005739">
    <property type="term" value="C:mitochondrion"/>
    <property type="evidence" value="ECO:0007669"/>
    <property type="project" value="UniProtKB-SubCell"/>
</dbReference>
<dbReference type="SMART" id="SM00185">
    <property type="entry name" value="ARM"/>
    <property type="match status" value="3"/>
</dbReference>
<dbReference type="GeneID" id="109538178"/>
<keyword evidence="8" id="KW-1185">Reference proteome</keyword>
<dbReference type="SUPFAM" id="SSF48371">
    <property type="entry name" value="ARM repeat"/>
    <property type="match status" value="1"/>
</dbReference>
<dbReference type="GO" id="GO:0005085">
    <property type="term" value="F:guanyl-nucleotide exchange factor activity"/>
    <property type="evidence" value="ECO:0007669"/>
    <property type="project" value="InterPro"/>
</dbReference>
<evidence type="ECO:0000256" key="3">
    <source>
        <dbReference type="ARBA" id="ARBA00004514"/>
    </source>
</evidence>
<dbReference type="Gene3D" id="1.25.10.10">
    <property type="entry name" value="Leucine-rich Repeat Variant"/>
    <property type="match status" value="2"/>
</dbReference>
<keyword evidence="5" id="KW-0256">Endoplasmic reticulum</keyword>
<dbReference type="InterPro" id="IPR011989">
    <property type="entry name" value="ARM-like"/>
</dbReference>
<reference evidence="7" key="2">
    <citation type="submission" date="2024-08" db="UniProtKB">
        <authorList>
            <consortium name="EnsemblMetazoa"/>
        </authorList>
    </citation>
    <scope>IDENTIFICATION</scope>
</reference>
<dbReference type="RefSeq" id="XP_019760839.1">
    <property type="nucleotide sequence ID" value="XM_019905280.2"/>
</dbReference>
<dbReference type="KEGG" id="dpa:109538178"/>
<sequence length="612" mass="69043">MESIFNDLSCAVNNKDYTEIIRILNCLIKQADKVKIKEISLFIALFNLGSQSVQIVAAEATAELCKCLEIRRVFTNAELVNILMQYVKSDSPELTLEAVRALGNICYENEDACKLVEKEGIDSILTLLRDDSKREDDNITTKVSGLFATLINMNDNVPKAALDGGILTVVEHLLLKYKVSIAEHKTAIAFLLSIVDSLIDYIDDVEFVFTERLGKIVVDILKGSEVPRIYVLCLSIFHALSEKDEIKNLLGREGICELLFDLIEKHRHRVTDEESRYILKMTCDLIVLILTGDPCMDLLYNDGKGKMYANILSWLDAEDSDLLTTGILAIGNFARKDVHCIQMVKDGVAKKLIELLRKCNHSTDISDCKLQHALLSTLKNLVISKQNKPQALEDGIIEVMYPMLNQDRYMVVFKLLGTFRMVIDGQPETAHYLLSKKDFVERLVYWCYNSDHVGVRGEVPRIFSWLIKNTHSSEPFATFVSVKDSVKCIVDMIASNFGLMHNESFLALIILLSGLRNTEKHSQVDVDAFYNTLCDSAFGKNLSFALNKYGEQWDKHTIENCLTLLEQTSSSEQIIQELQKNNVVQSLDKLKSNVNATECANRVDTLLITLAK</sequence>
<dbReference type="InterPro" id="IPR016024">
    <property type="entry name" value="ARM-type_fold"/>
</dbReference>
<dbReference type="InterPro" id="IPR040144">
    <property type="entry name" value="RAP1GDS1"/>
</dbReference>
<dbReference type="GO" id="GO:0005829">
    <property type="term" value="C:cytosol"/>
    <property type="evidence" value="ECO:0007669"/>
    <property type="project" value="UniProtKB-SubCell"/>
</dbReference>
<evidence type="ECO:0000256" key="2">
    <source>
        <dbReference type="ARBA" id="ARBA00004240"/>
    </source>
</evidence>
<dbReference type="InterPro" id="IPR000225">
    <property type="entry name" value="Armadillo"/>
</dbReference>
<keyword evidence="6" id="KW-0496">Mitochondrion</keyword>
<keyword evidence="4" id="KW-0963">Cytoplasm</keyword>